<dbReference type="InterPro" id="IPR029039">
    <property type="entry name" value="Flavoprotein-like_sf"/>
</dbReference>
<accession>A0ABW3JRA9</accession>
<keyword evidence="2" id="KW-0560">Oxidoreductase</keyword>
<dbReference type="PANTHER" id="PTHR30543">
    <property type="entry name" value="CHROMATE REDUCTASE"/>
    <property type="match status" value="1"/>
</dbReference>
<evidence type="ECO:0000313" key="2">
    <source>
        <dbReference type="EMBL" id="MFD0992899.1"/>
    </source>
</evidence>
<reference evidence="3" key="1">
    <citation type="journal article" date="2019" name="Int. J. Syst. Evol. Microbiol.">
        <title>The Global Catalogue of Microorganisms (GCM) 10K type strain sequencing project: providing services to taxonomists for standard genome sequencing and annotation.</title>
        <authorList>
            <consortium name="The Broad Institute Genomics Platform"/>
            <consortium name="The Broad Institute Genome Sequencing Center for Infectious Disease"/>
            <person name="Wu L."/>
            <person name="Ma J."/>
        </authorList>
    </citation>
    <scope>NUCLEOTIDE SEQUENCE [LARGE SCALE GENOMIC DNA]</scope>
    <source>
        <strain evidence="3">CCUG 60527</strain>
    </source>
</reference>
<feature type="domain" description="NADPH-dependent FMN reductase-like" evidence="1">
    <location>
        <begin position="3"/>
        <end position="141"/>
    </location>
</feature>
<dbReference type="InterPro" id="IPR050712">
    <property type="entry name" value="NAD(P)H-dep_reductase"/>
</dbReference>
<comment type="caution">
    <text evidence="2">The sequence shown here is derived from an EMBL/GenBank/DDBJ whole genome shotgun (WGS) entry which is preliminary data.</text>
</comment>
<name>A0ABW3JRA9_9FLAO</name>
<sequence length="176" mass="19685">MKKVAVFAGSNSKQSINKALATYAAQSLKNSSFTVLDLNDYELPLYGVDYETENPYPENADKFNNQLDNFDGFIISLAEHNGTYTAVFKNLLDWLSRKERKIFRDKPTLLLSTSPGPKGAQSVLSFATNSFPFFGAKITDSFSLPSFNDIFKKGEIIEKNINDILSSAVENFENQL</sequence>
<dbReference type="GO" id="GO:0016491">
    <property type="term" value="F:oxidoreductase activity"/>
    <property type="evidence" value="ECO:0007669"/>
    <property type="project" value="UniProtKB-KW"/>
</dbReference>
<protein>
    <submittedName>
        <fullName evidence="2">NADPH-dependent FMN reductase</fullName>
        <ecNumber evidence="2">1.-.-.-</ecNumber>
    </submittedName>
</protein>
<organism evidence="2 3">
    <name type="scientific">Tenacibaculum geojense</name>
    <dbReference type="NCBI Taxonomy" id="915352"/>
    <lineage>
        <taxon>Bacteria</taxon>
        <taxon>Pseudomonadati</taxon>
        <taxon>Bacteroidota</taxon>
        <taxon>Flavobacteriia</taxon>
        <taxon>Flavobacteriales</taxon>
        <taxon>Flavobacteriaceae</taxon>
        <taxon>Tenacibaculum</taxon>
    </lineage>
</organism>
<dbReference type="InterPro" id="IPR005025">
    <property type="entry name" value="FMN_Rdtase-like_dom"/>
</dbReference>
<dbReference type="EMBL" id="JBHTJR010000041">
    <property type="protein sequence ID" value="MFD0992899.1"/>
    <property type="molecule type" value="Genomic_DNA"/>
</dbReference>
<dbReference type="RefSeq" id="WP_386106638.1">
    <property type="nucleotide sequence ID" value="NZ_JBHTJR010000041.1"/>
</dbReference>
<dbReference type="Gene3D" id="3.40.50.360">
    <property type="match status" value="1"/>
</dbReference>
<keyword evidence="3" id="KW-1185">Reference proteome</keyword>
<proteinExistence type="predicted"/>
<dbReference type="EC" id="1.-.-.-" evidence="2"/>
<dbReference type="SUPFAM" id="SSF52218">
    <property type="entry name" value="Flavoproteins"/>
    <property type="match status" value="1"/>
</dbReference>
<evidence type="ECO:0000313" key="3">
    <source>
        <dbReference type="Proteomes" id="UP001597062"/>
    </source>
</evidence>
<evidence type="ECO:0000259" key="1">
    <source>
        <dbReference type="Pfam" id="PF03358"/>
    </source>
</evidence>
<dbReference type="Proteomes" id="UP001597062">
    <property type="component" value="Unassembled WGS sequence"/>
</dbReference>
<dbReference type="PANTHER" id="PTHR30543:SF21">
    <property type="entry name" value="NAD(P)H-DEPENDENT FMN REDUCTASE LOT6"/>
    <property type="match status" value="1"/>
</dbReference>
<dbReference type="Pfam" id="PF03358">
    <property type="entry name" value="FMN_red"/>
    <property type="match status" value="1"/>
</dbReference>
<gene>
    <name evidence="2" type="ORF">ACFQ1U_06750</name>
</gene>